<dbReference type="EMBL" id="CM000784">
    <property type="protein sequence ID" value="AQK99301.1"/>
    <property type="molecule type" value="Genomic_DNA"/>
</dbReference>
<dbReference type="Pfam" id="PF00782">
    <property type="entry name" value="DSPc"/>
    <property type="match status" value="1"/>
</dbReference>
<dbReference type="InterPro" id="IPR029021">
    <property type="entry name" value="Prot-tyrosine_phosphatase-like"/>
</dbReference>
<dbReference type="InterPro" id="IPR000340">
    <property type="entry name" value="Dual-sp_phosphatase_cat-dom"/>
</dbReference>
<dbReference type="PROSITE" id="PS50056">
    <property type="entry name" value="TYR_PHOSPHATASE_2"/>
    <property type="match status" value="1"/>
</dbReference>
<dbReference type="CDD" id="cd14527">
    <property type="entry name" value="DSP_bac"/>
    <property type="match status" value="1"/>
</dbReference>
<dbReference type="PANTHER" id="PTHR47216">
    <property type="match status" value="1"/>
</dbReference>
<keyword evidence="2" id="KW-0808">Transferase</keyword>
<dbReference type="Gene3D" id="3.90.190.10">
    <property type="entry name" value="Protein tyrosine phosphatase superfamily"/>
    <property type="match status" value="1"/>
</dbReference>
<dbReference type="SMR" id="A0A1D6G824"/>
<proteinExistence type="predicted"/>
<dbReference type="IntAct" id="A0A1D6G824">
    <property type="interactions" value="65"/>
</dbReference>
<evidence type="ECO:0000313" key="2">
    <source>
        <dbReference type="EMBL" id="AQK99301.1"/>
    </source>
</evidence>
<dbReference type="InParanoid" id="A0A1D6G824"/>
<dbReference type="SMART" id="SM00195">
    <property type="entry name" value="DSPc"/>
    <property type="match status" value="1"/>
</dbReference>
<dbReference type="AlphaFoldDB" id="A0A1D6G824"/>
<organism evidence="2">
    <name type="scientific">Zea mays</name>
    <name type="common">Maize</name>
    <dbReference type="NCBI Taxonomy" id="4577"/>
    <lineage>
        <taxon>Eukaryota</taxon>
        <taxon>Viridiplantae</taxon>
        <taxon>Streptophyta</taxon>
        <taxon>Embryophyta</taxon>
        <taxon>Tracheophyta</taxon>
        <taxon>Spermatophyta</taxon>
        <taxon>Magnoliopsida</taxon>
        <taxon>Liliopsida</taxon>
        <taxon>Poales</taxon>
        <taxon>Poaceae</taxon>
        <taxon>PACMAD clade</taxon>
        <taxon>Panicoideae</taxon>
        <taxon>Andropogonodae</taxon>
        <taxon>Andropogoneae</taxon>
        <taxon>Tripsacinae</taxon>
        <taxon>Zea</taxon>
    </lineage>
</organism>
<reference evidence="2" key="1">
    <citation type="submission" date="2015-12" db="EMBL/GenBank/DDBJ databases">
        <title>Update maize B73 reference genome by single molecule sequencing technologies.</title>
        <authorList>
            <consortium name="Maize Genome Sequencing Project"/>
            <person name="Ware D."/>
        </authorList>
    </citation>
    <scope>NUCLEOTIDE SEQUENCE</scope>
    <source>
        <tissue evidence="2">Seedling</tissue>
    </source>
</reference>
<dbReference type="GO" id="GO:0016301">
    <property type="term" value="F:kinase activity"/>
    <property type="evidence" value="ECO:0007669"/>
    <property type="project" value="UniProtKB-KW"/>
</dbReference>
<gene>
    <name evidence="2" type="ORF">ZEAMMB73_Zm00001d012295</name>
</gene>
<dbReference type="PANTHER" id="PTHR47216:SF4">
    <property type="entry name" value="OS01G0859400 PROTEIN"/>
    <property type="match status" value="1"/>
</dbReference>
<keyword evidence="2" id="KW-0418">Kinase</keyword>
<dbReference type="GO" id="GO:0016791">
    <property type="term" value="F:phosphatase activity"/>
    <property type="evidence" value="ECO:0007669"/>
    <property type="project" value="UniProtKB-ARBA"/>
</dbReference>
<accession>A0A1D6G824</accession>
<dbReference type="SUPFAM" id="SSF52799">
    <property type="entry name" value="(Phosphotyrosine protein) phosphatases II"/>
    <property type="match status" value="1"/>
</dbReference>
<protein>
    <submittedName>
        <fullName evidence="2">Dual specificity protein phosphatase Diacylglycerol kinase catalytic region</fullName>
    </submittedName>
</protein>
<sequence length="346" mass="37856">MGWGISRLIGLKAAALLSVACFFQGLGVTLISFPLIYASIIAILVSIASRPSIDLPLLLGKASDGSFPLWSWIIFSPFLLFIHLFVLLRRFVKNEPLYTEVADGVFVGGWPSSVEHLPPGDPAIIDCTCELPKSSTISNNAYLCIATWDTRAPQPSQIESAVQWAVRKRSQNKPVYVHCAYGHGRSVCVMCALLVALGFAEDWKAAAQMIREKRPSISMNTLHRKSLEEWSKHLLSSKRSGESDSSASLIFCSVCSCGFLSFFPGLSVSEILHNRLIQLSMADDIGSRVDFGILSLLISDKLISNNVKIASPFLHLSIDRSGLASYNLLVSLCKIPIAVFTCVAQY</sequence>
<dbReference type="ExpressionAtlas" id="A0A1D6G824">
    <property type="expression patterns" value="baseline and differential"/>
</dbReference>
<evidence type="ECO:0000259" key="1">
    <source>
        <dbReference type="PROSITE" id="PS50056"/>
    </source>
</evidence>
<dbReference type="STRING" id="4577.A0A1D6G824"/>
<feature type="domain" description="Tyrosine specific protein phosphatases" evidence="1">
    <location>
        <begin position="156"/>
        <end position="225"/>
    </location>
</feature>
<name>A0A1D6G824_MAIZE</name>
<dbReference type="InterPro" id="IPR020422">
    <property type="entry name" value="TYR_PHOSPHATASE_DUAL_dom"/>
</dbReference>
<dbReference type="InterPro" id="IPR000387">
    <property type="entry name" value="Tyr_Pase_dom"/>
</dbReference>